<accession>A0A6N2YZT6</accession>
<sequence>MAKLTPMRAIRLKCLECCAGQFSEVRECLVESCPLHAYRMGHRPKAEQFTAEAEKIEN</sequence>
<dbReference type="EMBL" id="CACRUQ010000005">
    <property type="protein sequence ID" value="VYT72585.1"/>
    <property type="molecule type" value="Genomic_DNA"/>
</dbReference>
<proteinExistence type="predicted"/>
<gene>
    <name evidence="1" type="ORF">RTLFYP15_00565</name>
</gene>
<evidence type="ECO:0000313" key="1">
    <source>
        <dbReference type="EMBL" id="VYT72585.1"/>
    </source>
</evidence>
<name>A0A6N2YZT6_9FIRM</name>
<reference evidence="1" key="1">
    <citation type="submission" date="2019-11" db="EMBL/GenBank/DDBJ databases">
        <authorList>
            <person name="Feng L."/>
        </authorList>
    </citation>
    <scope>NUCLEOTIDE SEQUENCE</scope>
    <source>
        <strain evidence="1">RtorquesLFYP15</strain>
    </source>
</reference>
<organism evidence="1">
    <name type="scientific">[Ruminococcus] torques</name>
    <dbReference type="NCBI Taxonomy" id="33039"/>
    <lineage>
        <taxon>Bacteria</taxon>
        <taxon>Bacillati</taxon>
        <taxon>Bacillota</taxon>
        <taxon>Clostridia</taxon>
        <taxon>Lachnospirales</taxon>
        <taxon>Lachnospiraceae</taxon>
        <taxon>Mediterraneibacter</taxon>
    </lineage>
</organism>
<protein>
    <submittedName>
        <fullName evidence="1">Uncharacterized protein</fullName>
    </submittedName>
</protein>
<dbReference type="AlphaFoldDB" id="A0A6N2YZT6"/>
<dbReference type="RefSeq" id="WP_423248431.1">
    <property type="nucleotide sequence ID" value="NZ_CACRUQ010000005.1"/>
</dbReference>